<evidence type="ECO:0000313" key="3">
    <source>
        <dbReference type="Proteomes" id="UP000694621"/>
    </source>
</evidence>
<accession>A0A8B9L2L4</accession>
<dbReference type="Ensembl" id="ENSAMXT00005047674.1">
    <property type="protein sequence ID" value="ENSAMXP00005043863.1"/>
    <property type="gene ID" value="ENSAMXG00005020399.1"/>
</dbReference>
<organism evidence="2 3">
    <name type="scientific">Astyanax mexicanus</name>
    <name type="common">Blind cave fish</name>
    <name type="synonym">Astyanax fasciatus mexicanus</name>
    <dbReference type="NCBI Taxonomy" id="7994"/>
    <lineage>
        <taxon>Eukaryota</taxon>
        <taxon>Metazoa</taxon>
        <taxon>Chordata</taxon>
        <taxon>Craniata</taxon>
        <taxon>Vertebrata</taxon>
        <taxon>Euteleostomi</taxon>
        <taxon>Actinopterygii</taxon>
        <taxon>Neopterygii</taxon>
        <taxon>Teleostei</taxon>
        <taxon>Ostariophysi</taxon>
        <taxon>Characiformes</taxon>
        <taxon>Characoidei</taxon>
        <taxon>Acestrorhamphidae</taxon>
        <taxon>Acestrorhamphinae</taxon>
        <taxon>Astyanax</taxon>
    </lineage>
</organism>
<proteinExistence type="predicted"/>
<evidence type="ECO:0000256" key="1">
    <source>
        <dbReference type="SAM" id="MobiDB-lite"/>
    </source>
</evidence>
<name>A0A8B9L2L4_ASTMX</name>
<sequence>MLARAEPKKRQTEVVGRHGRPPWDARKNVNRLDIDQFSHLFSCYSADGQVYRNPTEVKMSQIVLPCHANHRTELSVGQLLKWMDSTACLSGKFGHIFSFSVSWVLSYTLLKMRPDAHCYLTPHQQSIFTSCACAVKIASEFRRNISTLMGVVVWK</sequence>
<dbReference type="Gene3D" id="3.10.129.10">
    <property type="entry name" value="Hotdog Thioesterase"/>
    <property type="match status" value="1"/>
</dbReference>
<reference evidence="2" key="1">
    <citation type="submission" date="2025-08" db="UniProtKB">
        <authorList>
            <consortium name="Ensembl"/>
        </authorList>
    </citation>
    <scope>IDENTIFICATION</scope>
</reference>
<protein>
    <submittedName>
        <fullName evidence="2">Uncharacterized protein</fullName>
    </submittedName>
</protein>
<feature type="region of interest" description="Disordered" evidence="1">
    <location>
        <begin position="1"/>
        <end position="20"/>
    </location>
</feature>
<dbReference type="AlphaFoldDB" id="A0A8B9L2L4"/>
<evidence type="ECO:0000313" key="2">
    <source>
        <dbReference type="Ensembl" id="ENSAMXP00005043863.1"/>
    </source>
</evidence>
<dbReference type="Proteomes" id="UP000694621">
    <property type="component" value="Unplaced"/>
</dbReference>